<dbReference type="CDD" id="cd00112">
    <property type="entry name" value="LDLa"/>
    <property type="match status" value="1"/>
</dbReference>
<evidence type="ECO:0000313" key="4">
    <source>
        <dbReference type="Proteomes" id="UP000691718"/>
    </source>
</evidence>
<evidence type="ECO:0000313" key="3">
    <source>
        <dbReference type="EMBL" id="CAG4969991.1"/>
    </source>
</evidence>
<keyword evidence="4" id="KW-1185">Reference proteome</keyword>
<dbReference type="InterPro" id="IPR006616">
    <property type="entry name" value="DM9_repeat"/>
</dbReference>
<dbReference type="PROSITE" id="PS50068">
    <property type="entry name" value="LDLRA_2"/>
    <property type="match status" value="1"/>
</dbReference>
<organism evidence="3 4">
    <name type="scientific">Parnassius apollo</name>
    <name type="common">Apollo butterfly</name>
    <name type="synonym">Papilio apollo</name>
    <dbReference type="NCBI Taxonomy" id="110799"/>
    <lineage>
        <taxon>Eukaryota</taxon>
        <taxon>Metazoa</taxon>
        <taxon>Ecdysozoa</taxon>
        <taxon>Arthropoda</taxon>
        <taxon>Hexapoda</taxon>
        <taxon>Insecta</taxon>
        <taxon>Pterygota</taxon>
        <taxon>Neoptera</taxon>
        <taxon>Endopterygota</taxon>
        <taxon>Lepidoptera</taxon>
        <taxon>Glossata</taxon>
        <taxon>Ditrysia</taxon>
        <taxon>Papilionoidea</taxon>
        <taxon>Papilionidae</taxon>
        <taxon>Parnassiinae</taxon>
        <taxon>Parnassini</taxon>
        <taxon>Parnassius</taxon>
        <taxon>Parnassius</taxon>
    </lineage>
</organism>
<dbReference type="Pfam" id="PF11901">
    <property type="entry name" value="DM9"/>
    <property type="match status" value="1"/>
</dbReference>
<comment type="caution">
    <text evidence="3">The sequence shown here is derived from an EMBL/GenBank/DDBJ whole genome shotgun (WGS) entry which is preliminary data.</text>
</comment>
<sequence>MKKIEKVADTLSTASIEKKPKMLAQIEAKLGTAAKQSFGDGGDKYVELIMQGVRLSAFNDTFNVPKEIDTSQFKAKNDIISESTVDAYQSSERIVKDHLAKQITDKIEAFSKMYMMKLKTSDEKRNFLENVRKKFLDMVKTKHFEALNDNDIVNYNEMITKSMNVILKRNLEQSARRMVFSQERQTQNSSGEWLEYRKDKNHENDELEKECVVSIAKTCAEVKLLNKFSCQTGEKNINVEDVFDRVVNCSESDVINSTHQANKILHDAKNTLFEMKQLFEQNCLSDKINETRTYRNIINDLIKAQINVVSDFQDSLDPNKKIANNEETLKKVLDILNAIVIYLSKGICSRQEKASELVANARRFNQILDEDLEQVIIESALFPKSCVCDKDRCISHNCIKSCTNFCILHYSLGRWSCSAVIGNSSIHLNAICDGKLDCYDESDESECSTGKGRNKFKANEAFLQTIKIFEMKMASKDYDRVTQMLLVAEKRERPTPLIFKQIVRDVLQDLVYAYASLDISRRKNTHNDVQEFFDVAQIVVNALKTCGKYFSLIFLSFPVSFTSAMFRWLEDDTFDCVVGIAVDNKPVGVGTFVHDRLVITSANPLANVQKHRIKLFAINGNPESAREVNVDYITVDKERQREWIRVGFDKRHNTNRDITLISVTDNETVFIKHQTLPRRPYYLPLANKEAEAAIAGWQFAGFGYASRRHVKNSSILKAVTYRHPVLVDCKKYLPIAWGHFICILNVENFAGIQSGAPLIHKNSVYGVGSFSFVKDNSSILVFTDVRAYRGRPYYGYGAPPPPPHGYPPGHLPMYPGPGVVYYPVHPAYFYPYPPPPEPVQVVENAEAEEIVPELPGETVELPWSTYRWVPACLSQRSIPPGALRVGTDVDGDEIYAGRAHHEGDILPAKVIPSKNACYIAYGGEEILKDQFEVLVPAIFSWQFSTNGAVPPGAVEAGVTADGEKLYFGRVTHDGCTTPGKIHPSHGACYYPFDGEEKSSAEYECLVLM</sequence>
<dbReference type="PANTHER" id="PTHR31649">
    <property type="entry name" value="AGAP009604-PA"/>
    <property type="match status" value="1"/>
</dbReference>
<gene>
    <name evidence="3" type="ORF">PAPOLLO_LOCUS8212</name>
</gene>
<dbReference type="OrthoDB" id="1925699at2759"/>
<reference evidence="3" key="1">
    <citation type="submission" date="2021-04" db="EMBL/GenBank/DDBJ databases">
        <authorList>
            <person name="Tunstrom K."/>
        </authorList>
    </citation>
    <scope>NUCLEOTIDE SEQUENCE</scope>
</reference>
<dbReference type="Proteomes" id="UP000691718">
    <property type="component" value="Unassembled WGS sequence"/>
</dbReference>
<evidence type="ECO:0000256" key="2">
    <source>
        <dbReference type="PROSITE-ProRule" id="PRU00124"/>
    </source>
</evidence>
<keyword evidence="1 2" id="KW-1015">Disulfide bond</keyword>
<dbReference type="EMBL" id="CAJQZP010000585">
    <property type="protein sequence ID" value="CAG4969991.1"/>
    <property type="molecule type" value="Genomic_DNA"/>
</dbReference>
<dbReference type="InterPro" id="IPR002172">
    <property type="entry name" value="LDrepeatLR_classA_rpt"/>
</dbReference>
<dbReference type="AlphaFoldDB" id="A0A8S3WMZ2"/>
<feature type="disulfide bond" evidence="2">
    <location>
        <begin position="432"/>
        <end position="447"/>
    </location>
</feature>
<name>A0A8S3WMZ2_PARAO</name>
<evidence type="ECO:0000256" key="1">
    <source>
        <dbReference type="ARBA" id="ARBA00023157"/>
    </source>
</evidence>
<protein>
    <submittedName>
        <fullName evidence="3">(apollo) hypothetical protein</fullName>
    </submittedName>
</protein>
<dbReference type="SMART" id="SM00696">
    <property type="entry name" value="DM9"/>
    <property type="match status" value="2"/>
</dbReference>
<comment type="caution">
    <text evidence="2">Lacks conserved residue(s) required for the propagation of feature annotation.</text>
</comment>
<dbReference type="PANTHER" id="PTHR31649:SF10">
    <property type="entry name" value="IP19903P-RELATED"/>
    <property type="match status" value="1"/>
</dbReference>
<accession>A0A8S3WMZ2</accession>
<proteinExistence type="predicted"/>